<comment type="caution">
    <text evidence="2">The sequence shown here is derived from an EMBL/GenBank/DDBJ whole genome shotgun (WGS) entry which is preliminary data.</text>
</comment>
<name>A0ABN7W569_GIGMA</name>
<gene>
    <name evidence="2" type="ORF">GMARGA_LOCUS26194</name>
</gene>
<evidence type="ECO:0000313" key="3">
    <source>
        <dbReference type="Proteomes" id="UP000789901"/>
    </source>
</evidence>
<feature type="region of interest" description="Disordered" evidence="1">
    <location>
        <begin position="1"/>
        <end position="20"/>
    </location>
</feature>
<evidence type="ECO:0000313" key="2">
    <source>
        <dbReference type="EMBL" id="CAG8815068.1"/>
    </source>
</evidence>
<protein>
    <submittedName>
        <fullName evidence="2">25186_t:CDS:1</fullName>
    </submittedName>
</protein>
<proteinExistence type="predicted"/>
<evidence type="ECO:0000256" key="1">
    <source>
        <dbReference type="SAM" id="MobiDB-lite"/>
    </source>
</evidence>
<accession>A0ABN7W569</accession>
<organism evidence="2 3">
    <name type="scientific">Gigaspora margarita</name>
    <dbReference type="NCBI Taxonomy" id="4874"/>
    <lineage>
        <taxon>Eukaryota</taxon>
        <taxon>Fungi</taxon>
        <taxon>Fungi incertae sedis</taxon>
        <taxon>Mucoromycota</taxon>
        <taxon>Glomeromycotina</taxon>
        <taxon>Glomeromycetes</taxon>
        <taxon>Diversisporales</taxon>
        <taxon>Gigasporaceae</taxon>
        <taxon>Gigaspora</taxon>
    </lineage>
</organism>
<feature type="compositionally biased region" description="Basic and acidic residues" evidence="1">
    <location>
        <begin position="1"/>
        <end position="10"/>
    </location>
</feature>
<dbReference type="EMBL" id="CAJVQB010030098">
    <property type="protein sequence ID" value="CAG8815068.1"/>
    <property type="molecule type" value="Genomic_DNA"/>
</dbReference>
<keyword evidence="3" id="KW-1185">Reference proteome</keyword>
<sequence>GQRYDSDESSHAPFNNNDLEESFDEDPIIIGYLRECQALLQSYPRNKNIKFNPLPMDKQIINHMSKQARNTDKPTDEDQNGLASWKYLEEALLSTRLLTLDALLALNVARRDEVLKSFMPSHQPTLETESVFGEELQEIIEKGNREAKFFNDALYQ</sequence>
<feature type="non-terminal residue" evidence="2">
    <location>
        <position position="1"/>
    </location>
</feature>
<dbReference type="Proteomes" id="UP000789901">
    <property type="component" value="Unassembled WGS sequence"/>
</dbReference>
<reference evidence="2 3" key="1">
    <citation type="submission" date="2021-06" db="EMBL/GenBank/DDBJ databases">
        <authorList>
            <person name="Kallberg Y."/>
            <person name="Tangrot J."/>
            <person name="Rosling A."/>
        </authorList>
    </citation>
    <scope>NUCLEOTIDE SEQUENCE [LARGE SCALE GENOMIC DNA]</scope>
    <source>
        <strain evidence="2 3">120-4 pot B 10/14</strain>
    </source>
</reference>